<dbReference type="Proteomes" id="UP001174677">
    <property type="component" value="Chromosome 15"/>
</dbReference>
<keyword evidence="6" id="KW-0472">Membrane</keyword>
<keyword evidence="2" id="KW-0238">DNA-binding</keyword>
<evidence type="ECO:0000256" key="2">
    <source>
        <dbReference type="ARBA" id="ARBA00023125"/>
    </source>
</evidence>
<feature type="transmembrane region" description="Helical" evidence="6">
    <location>
        <begin position="165"/>
        <end position="188"/>
    </location>
</feature>
<feature type="region of interest" description="Disordered" evidence="5">
    <location>
        <begin position="44"/>
        <end position="70"/>
    </location>
</feature>
<keyword evidence="6" id="KW-0812">Transmembrane</keyword>
<evidence type="ECO:0000256" key="6">
    <source>
        <dbReference type="SAM" id="Phobius"/>
    </source>
</evidence>
<dbReference type="CDD" id="cd11378">
    <property type="entry name" value="DUF296"/>
    <property type="match status" value="1"/>
</dbReference>
<feature type="domain" description="PPC" evidence="7">
    <location>
        <begin position="72"/>
        <end position="208"/>
    </location>
</feature>
<evidence type="ECO:0000256" key="4">
    <source>
        <dbReference type="ARBA" id="ARBA00023242"/>
    </source>
</evidence>
<proteinExistence type="predicted"/>
<dbReference type="EMBL" id="JARPOI010000015">
    <property type="protein sequence ID" value="KAJ9153906.1"/>
    <property type="molecule type" value="Genomic_DNA"/>
</dbReference>
<dbReference type="PANTHER" id="PTHR31100:SF63">
    <property type="entry name" value="AT-HOOK MOTIF NUCLEAR-LOCALIZED PROTEIN"/>
    <property type="match status" value="1"/>
</dbReference>
<sequence length="254" mass="27504">MALPRPQFPERARVTLHISNIIFSKRRSLNKPSPDNRHRVLSLVEVQKKPRGRPPGSKNKPKPPTVITKDSESAMKPTILEISAGSDVIDSIISFARTSHTSISVISTTGSVSNVTLRQPIPHAPSLYFHGSFKLQALWARFLVPFSLHSSCCFGTYLAGAQGQVFGGIVAGKVLAASLVVVVATTFLNPTFHRLPSDNDEAMETKSSCFGPANESCVSSGMSMTVYGVANPAAINCQVSPDIMRWGPPPRPYY</sequence>
<evidence type="ECO:0000256" key="1">
    <source>
        <dbReference type="ARBA" id="ARBA00023015"/>
    </source>
</evidence>
<keyword evidence="9" id="KW-1185">Reference proteome</keyword>
<keyword evidence="4" id="KW-0539">Nucleus</keyword>
<dbReference type="PANTHER" id="PTHR31100">
    <property type="entry name" value="AT-HOOK MOTIF NUCLEAR-LOCALIZED PROTEIN 15"/>
    <property type="match status" value="1"/>
</dbReference>
<evidence type="ECO:0000259" key="7">
    <source>
        <dbReference type="PROSITE" id="PS51742"/>
    </source>
</evidence>
<protein>
    <recommendedName>
        <fullName evidence="7">PPC domain-containing protein</fullName>
    </recommendedName>
</protein>
<reference evidence="8 9" key="1">
    <citation type="journal article" date="2023" name="Plant Biotechnol. J.">
        <title>Chromosome-level wild Hevea brasiliensis genome provides new tools for genomic-assisted breeding and valuable loci to elevate rubber yield.</title>
        <authorList>
            <person name="Cheng H."/>
            <person name="Song X."/>
            <person name="Hu Y."/>
            <person name="Wu T."/>
            <person name="Yang Q."/>
            <person name="An Z."/>
            <person name="Feng S."/>
            <person name="Deng Z."/>
            <person name="Wu W."/>
            <person name="Zeng X."/>
            <person name="Tu M."/>
            <person name="Wang X."/>
            <person name="Huang H."/>
        </authorList>
    </citation>
    <scope>NUCLEOTIDE SEQUENCE [LARGE SCALE GENOMIC DNA]</scope>
    <source>
        <strain evidence="8">MT/VB/25A 57/8</strain>
    </source>
</reference>
<dbReference type="Pfam" id="PF03479">
    <property type="entry name" value="PCC"/>
    <property type="match status" value="1"/>
</dbReference>
<dbReference type="InterPro" id="IPR014476">
    <property type="entry name" value="AHL15-29"/>
</dbReference>
<name>A0ABQ9L0W9_HEVBR</name>
<dbReference type="Gene3D" id="3.30.1330.80">
    <property type="entry name" value="Hypothetical protein, similar to alpha- acetolactate decarboxylase, domain 2"/>
    <property type="match status" value="1"/>
</dbReference>
<organism evidence="8 9">
    <name type="scientific">Hevea brasiliensis</name>
    <name type="common">Para rubber tree</name>
    <name type="synonym">Siphonia brasiliensis</name>
    <dbReference type="NCBI Taxonomy" id="3981"/>
    <lineage>
        <taxon>Eukaryota</taxon>
        <taxon>Viridiplantae</taxon>
        <taxon>Streptophyta</taxon>
        <taxon>Embryophyta</taxon>
        <taxon>Tracheophyta</taxon>
        <taxon>Spermatophyta</taxon>
        <taxon>Magnoliopsida</taxon>
        <taxon>eudicotyledons</taxon>
        <taxon>Gunneridae</taxon>
        <taxon>Pentapetalae</taxon>
        <taxon>rosids</taxon>
        <taxon>fabids</taxon>
        <taxon>Malpighiales</taxon>
        <taxon>Euphorbiaceae</taxon>
        <taxon>Crotonoideae</taxon>
        <taxon>Micrandreae</taxon>
        <taxon>Hevea</taxon>
    </lineage>
</organism>
<feature type="transmembrane region" description="Helical" evidence="6">
    <location>
        <begin position="138"/>
        <end position="159"/>
    </location>
</feature>
<accession>A0ABQ9L0W9</accession>
<dbReference type="InterPro" id="IPR005175">
    <property type="entry name" value="PPC_dom"/>
</dbReference>
<comment type="caution">
    <text evidence="8">The sequence shown here is derived from an EMBL/GenBank/DDBJ whole genome shotgun (WGS) entry which is preliminary data.</text>
</comment>
<evidence type="ECO:0000256" key="5">
    <source>
        <dbReference type="SAM" id="MobiDB-lite"/>
    </source>
</evidence>
<evidence type="ECO:0000313" key="8">
    <source>
        <dbReference type="EMBL" id="KAJ9153906.1"/>
    </source>
</evidence>
<evidence type="ECO:0000313" key="9">
    <source>
        <dbReference type="Proteomes" id="UP001174677"/>
    </source>
</evidence>
<dbReference type="SUPFAM" id="SSF117856">
    <property type="entry name" value="AF0104/ALDC/Ptd012-like"/>
    <property type="match status" value="1"/>
</dbReference>
<keyword evidence="3" id="KW-0804">Transcription</keyword>
<dbReference type="PROSITE" id="PS51742">
    <property type="entry name" value="PPC"/>
    <property type="match status" value="1"/>
</dbReference>
<keyword evidence="6" id="KW-1133">Transmembrane helix</keyword>
<gene>
    <name evidence="8" type="ORF">P3X46_027294</name>
</gene>
<keyword evidence="1" id="KW-0805">Transcription regulation</keyword>
<evidence type="ECO:0000256" key="3">
    <source>
        <dbReference type="ARBA" id="ARBA00023163"/>
    </source>
</evidence>